<protein>
    <submittedName>
        <fullName evidence="3">Uncharacterized protein</fullName>
    </submittedName>
</protein>
<sequence length="137" mass="15731">MLNNAIILFTTAIDTINASIPILYQFWSAVSYPIMIVVSTIIVLLLVALNWYLTWTLVLRHVGPFKDFLKARAKRLAAEKEAAEKKDREQAAEVRRRPPRKQRVRIGLFGPYIPQRKSDSTARQRPIFLPPPISIAY</sequence>
<dbReference type="AlphaFoldDB" id="A0A7J6LUJ2"/>
<dbReference type="Proteomes" id="UP000591131">
    <property type="component" value="Unassembled WGS sequence"/>
</dbReference>
<dbReference type="EMBL" id="JAAPAO010000330">
    <property type="protein sequence ID" value="KAF4662982.1"/>
    <property type="molecule type" value="Genomic_DNA"/>
</dbReference>
<keyword evidence="2" id="KW-0472">Membrane</keyword>
<keyword evidence="2" id="KW-0812">Transmembrane</keyword>
<gene>
    <name evidence="3" type="ORF">FOL47_005975</name>
</gene>
<name>A0A7J6LUJ2_PERCH</name>
<keyword evidence="4" id="KW-1185">Reference proteome</keyword>
<evidence type="ECO:0000256" key="1">
    <source>
        <dbReference type="SAM" id="MobiDB-lite"/>
    </source>
</evidence>
<evidence type="ECO:0000256" key="2">
    <source>
        <dbReference type="SAM" id="Phobius"/>
    </source>
</evidence>
<feature type="compositionally biased region" description="Basic and acidic residues" evidence="1">
    <location>
        <begin position="80"/>
        <end position="96"/>
    </location>
</feature>
<dbReference type="OrthoDB" id="434077at2759"/>
<organism evidence="3 4">
    <name type="scientific">Perkinsus chesapeaki</name>
    <name type="common">Clam parasite</name>
    <name type="synonym">Perkinsus andrewsi</name>
    <dbReference type="NCBI Taxonomy" id="330153"/>
    <lineage>
        <taxon>Eukaryota</taxon>
        <taxon>Sar</taxon>
        <taxon>Alveolata</taxon>
        <taxon>Perkinsozoa</taxon>
        <taxon>Perkinsea</taxon>
        <taxon>Perkinsida</taxon>
        <taxon>Perkinsidae</taxon>
        <taxon>Perkinsus</taxon>
    </lineage>
</organism>
<accession>A0A7J6LUJ2</accession>
<reference evidence="3 4" key="1">
    <citation type="submission" date="2020-04" db="EMBL/GenBank/DDBJ databases">
        <title>Perkinsus chesapeaki whole genome sequence.</title>
        <authorList>
            <person name="Bogema D.R."/>
        </authorList>
    </citation>
    <scope>NUCLEOTIDE SEQUENCE [LARGE SCALE GENOMIC DNA]</scope>
    <source>
        <strain evidence="3">ATCC PRA-425</strain>
    </source>
</reference>
<evidence type="ECO:0000313" key="4">
    <source>
        <dbReference type="Proteomes" id="UP000591131"/>
    </source>
</evidence>
<keyword evidence="2" id="KW-1133">Transmembrane helix</keyword>
<evidence type="ECO:0000313" key="3">
    <source>
        <dbReference type="EMBL" id="KAF4662982.1"/>
    </source>
</evidence>
<proteinExistence type="predicted"/>
<feature type="transmembrane region" description="Helical" evidence="2">
    <location>
        <begin position="34"/>
        <end position="53"/>
    </location>
</feature>
<comment type="caution">
    <text evidence="3">The sequence shown here is derived from an EMBL/GenBank/DDBJ whole genome shotgun (WGS) entry which is preliminary data.</text>
</comment>
<feature type="region of interest" description="Disordered" evidence="1">
    <location>
        <begin position="80"/>
        <end position="102"/>
    </location>
</feature>
<dbReference type="InterPro" id="IPR031851">
    <property type="entry name" value="DUF4750"/>
</dbReference>
<dbReference type="Pfam" id="PF15938">
    <property type="entry name" value="DUF4750"/>
    <property type="match status" value="1"/>
</dbReference>